<dbReference type="SUPFAM" id="SSF56784">
    <property type="entry name" value="HAD-like"/>
    <property type="match status" value="1"/>
</dbReference>
<dbReference type="EMBL" id="CAMXCT020000202">
    <property type="protein sequence ID" value="CAL1128809.1"/>
    <property type="molecule type" value="Genomic_DNA"/>
</dbReference>
<dbReference type="PANTHER" id="PTHR19288:SF90">
    <property type="entry name" value="OS08G0542600 PROTEIN"/>
    <property type="match status" value="1"/>
</dbReference>
<reference evidence="1" key="1">
    <citation type="submission" date="2022-10" db="EMBL/GenBank/DDBJ databases">
        <authorList>
            <person name="Chen Y."/>
            <person name="Dougan E. K."/>
            <person name="Chan C."/>
            <person name="Rhodes N."/>
            <person name="Thang M."/>
        </authorList>
    </citation>
    <scope>NUCLEOTIDE SEQUENCE</scope>
</reference>
<dbReference type="Proteomes" id="UP001152797">
    <property type="component" value="Unassembled WGS sequence"/>
</dbReference>
<dbReference type="PANTHER" id="PTHR19288">
    <property type="entry name" value="4-NITROPHENYLPHOSPHATASE-RELATED"/>
    <property type="match status" value="1"/>
</dbReference>
<dbReference type="InterPro" id="IPR006356">
    <property type="entry name" value="HAD-SF_hydro_IIA_hyp3"/>
</dbReference>
<sequence length="427" mass="47712">MEPSRPTSSTTGLQPLRVPLSPKQGIFQIQRRSRMEKPSALMPAACFSFIASCTMRFRRLQKRQLSRIGRFNMFATGEPRRRLLRPETRIAHAPALQKSDDIWLCSGVSELLDSYDAFTLDQYGVLHNGREAYPGAAECVARMKAAGKPCVILSNYAGRAERQKEKLPDIGFDPDDLAGVVTSGELAHRYLSKQGKLGTRVLWIAWSEREKRGLGDFFEGLEDYTLVSNVEDADFILVSGVESRFAGTEAEEACDYERTGEHRLYRPLFRAAIQRMLPMICANPDLRVIRPSGWRAYLGGSLAAYYERLGGQVIYFGKPHSSAFEEARRQLCLAVAGDEDAALELELDEDFRICHVGDSLQHDVRGARSVLLLRFLVGFAAAFVGRTGLHADDMGGQDAPLTKEGVRDLCLEHKVPLPQAALPRFQW</sequence>
<comment type="caution">
    <text evidence="1">The sequence shown here is derived from an EMBL/GenBank/DDBJ whole genome shotgun (WGS) entry which is preliminary data.</text>
</comment>
<dbReference type="Pfam" id="PF13344">
    <property type="entry name" value="Hydrolase_6"/>
    <property type="match status" value="1"/>
</dbReference>
<dbReference type="InterPro" id="IPR023214">
    <property type="entry name" value="HAD_sf"/>
</dbReference>
<dbReference type="GO" id="GO:0016791">
    <property type="term" value="F:phosphatase activity"/>
    <property type="evidence" value="ECO:0007669"/>
    <property type="project" value="TreeGrafter"/>
</dbReference>
<keyword evidence="3" id="KW-1185">Reference proteome</keyword>
<evidence type="ECO:0000313" key="1">
    <source>
        <dbReference type="EMBL" id="CAI3975434.1"/>
    </source>
</evidence>
<dbReference type="InterPro" id="IPR036412">
    <property type="entry name" value="HAD-like_sf"/>
</dbReference>
<evidence type="ECO:0000313" key="2">
    <source>
        <dbReference type="EMBL" id="CAL1128809.1"/>
    </source>
</evidence>
<reference evidence="2" key="2">
    <citation type="submission" date="2024-04" db="EMBL/GenBank/DDBJ databases">
        <authorList>
            <person name="Chen Y."/>
            <person name="Shah S."/>
            <person name="Dougan E. K."/>
            <person name="Thang M."/>
            <person name="Chan C."/>
        </authorList>
    </citation>
    <scope>NUCLEOTIDE SEQUENCE [LARGE SCALE GENOMIC DNA]</scope>
</reference>
<organism evidence="1">
    <name type="scientific">Cladocopium goreaui</name>
    <dbReference type="NCBI Taxonomy" id="2562237"/>
    <lineage>
        <taxon>Eukaryota</taxon>
        <taxon>Sar</taxon>
        <taxon>Alveolata</taxon>
        <taxon>Dinophyceae</taxon>
        <taxon>Suessiales</taxon>
        <taxon>Symbiodiniaceae</taxon>
        <taxon>Cladocopium</taxon>
    </lineage>
</organism>
<dbReference type="AlphaFoldDB" id="A0A9P1BL85"/>
<dbReference type="GO" id="GO:0005737">
    <property type="term" value="C:cytoplasm"/>
    <property type="evidence" value="ECO:0007669"/>
    <property type="project" value="TreeGrafter"/>
</dbReference>
<dbReference type="NCBIfam" id="TIGR01459">
    <property type="entry name" value="HAD-SF-IIA-hyp4"/>
    <property type="match status" value="1"/>
</dbReference>
<accession>A0A9P1BL85</accession>
<gene>
    <name evidence="1" type="ORF">C1SCF055_LOCUS3762</name>
</gene>
<dbReference type="Gene3D" id="3.40.50.1000">
    <property type="entry name" value="HAD superfamily/HAD-like"/>
    <property type="match status" value="2"/>
</dbReference>
<dbReference type="OrthoDB" id="426235at2759"/>
<name>A0A9P1BL85_9DINO</name>
<dbReference type="InterPro" id="IPR006357">
    <property type="entry name" value="HAD-SF_hydro_IIA"/>
</dbReference>
<evidence type="ECO:0000313" key="3">
    <source>
        <dbReference type="Proteomes" id="UP001152797"/>
    </source>
</evidence>
<protein>
    <recommendedName>
        <fullName evidence="4">TIGR01459 family HAD-type hydrolase</fullName>
    </recommendedName>
</protein>
<evidence type="ECO:0008006" key="4">
    <source>
        <dbReference type="Google" id="ProtNLM"/>
    </source>
</evidence>
<dbReference type="EMBL" id="CAMXCT010000202">
    <property type="protein sequence ID" value="CAI3975434.1"/>
    <property type="molecule type" value="Genomic_DNA"/>
</dbReference>
<proteinExistence type="predicted"/>
<dbReference type="EMBL" id="CAMXCT030000202">
    <property type="protein sequence ID" value="CAL4762746.1"/>
    <property type="molecule type" value="Genomic_DNA"/>
</dbReference>